<sequence length="686" mass="72624">HMPIAATTNLFTGNLLDLAWHTFDTPHSTGKNDGDDEVVALLAACSYDGTVALLEFTKNELGTPIPMHEQEQMLVKYGWTPRSSAKRRLAIVDSDDDDDSDDGARAKRPRPIAETVTQLQLEEQAAQTEQPEQPMPVQTAQTTQIAQTETKQAQQALPVQMPVPIRTKDGKKRVAPVFIRALGSSSSSSTNSSSTNAVAVAAAPAAAVPATTVTTIVAPAPTDSEPVAAPAWIEARVLGTRILSSSPAPAHSISVISHAVTPLAPQSLVHAQTISAARVHLNVPKIVAHISRSVSDADSLTLVATNQGTSKPQLTCSGTPNANAGNDGSGGGSQHSDPLWTKFFDAPIVALAASNALTAASLADGSLHFLDTQSGARLLAPLIAEAHPSHIACRDHFCLVLDSVGQLSVWDLARTSAVLTNISVAPLLYSAELACKTPSPTNSDPPHRHPPKVAITKIDLAPDASPIISLSDGRAFSFHRSLRAWLRIADPASYRGSDFATLTTPSRVLQKLSDANRELAAISPASSSSSSSMPLARLQELGAYQLQATTALNPPSTKSKASSSHAQQQNTARLPSEVRRSVTVDHAEHQLVAAEFLQSSDEVIKWCDVLMRQLAKIGDTKRAAYWLAYLLGPPLKTDDNAAGGGSAWKPEIAAVSKHQLLKRALPILSANRHLQSLVAEYSTALC</sequence>
<evidence type="ECO:0000313" key="1">
    <source>
        <dbReference type="EMBL" id="KAJ1948705.1"/>
    </source>
</evidence>
<accession>A0ACC1JE37</accession>
<comment type="caution">
    <text evidence="1">The sequence shown here is derived from an EMBL/GenBank/DDBJ whole genome shotgun (WGS) entry which is preliminary data.</text>
</comment>
<gene>
    <name evidence="1" type="primary">HIR1_1</name>
    <name evidence="1" type="ORF">FBU59_001467</name>
</gene>
<evidence type="ECO:0000313" key="2">
    <source>
        <dbReference type="Proteomes" id="UP001150603"/>
    </source>
</evidence>
<feature type="non-terminal residue" evidence="1">
    <location>
        <position position="1"/>
    </location>
</feature>
<keyword evidence="2" id="KW-1185">Reference proteome</keyword>
<reference evidence="1" key="1">
    <citation type="submission" date="2022-07" db="EMBL/GenBank/DDBJ databases">
        <title>Phylogenomic reconstructions and comparative analyses of Kickxellomycotina fungi.</title>
        <authorList>
            <person name="Reynolds N.K."/>
            <person name="Stajich J.E."/>
            <person name="Barry K."/>
            <person name="Grigoriev I.V."/>
            <person name="Crous P."/>
            <person name="Smith M.E."/>
        </authorList>
    </citation>
    <scope>NUCLEOTIDE SEQUENCE</scope>
    <source>
        <strain evidence="1">NRRL 5244</strain>
    </source>
</reference>
<protein>
    <submittedName>
        <fullName evidence="1">HIR complex subunit</fullName>
    </submittedName>
</protein>
<organism evidence="1 2">
    <name type="scientific">Linderina macrospora</name>
    <dbReference type="NCBI Taxonomy" id="4868"/>
    <lineage>
        <taxon>Eukaryota</taxon>
        <taxon>Fungi</taxon>
        <taxon>Fungi incertae sedis</taxon>
        <taxon>Zoopagomycota</taxon>
        <taxon>Kickxellomycotina</taxon>
        <taxon>Kickxellomycetes</taxon>
        <taxon>Kickxellales</taxon>
        <taxon>Kickxellaceae</taxon>
        <taxon>Linderina</taxon>
    </lineage>
</organism>
<dbReference type="Proteomes" id="UP001150603">
    <property type="component" value="Unassembled WGS sequence"/>
</dbReference>
<name>A0ACC1JE37_9FUNG</name>
<dbReference type="EMBL" id="JANBPW010000652">
    <property type="protein sequence ID" value="KAJ1948705.1"/>
    <property type="molecule type" value="Genomic_DNA"/>
</dbReference>
<proteinExistence type="predicted"/>